<proteinExistence type="inferred from homology"/>
<evidence type="ECO:0000256" key="2">
    <source>
        <dbReference type="ARBA" id="ARBA00005336"/>
    </source>
</evidence>
<evidence type="ECO:0000256" key="3">
    <source>
        <dbReference type="ARBA" id="ARBA00012744"/>
    </source>
</evidence>
<dbReference type="GO" id="GO:0009251">
    <property type="term" value="P:glucan catabolic process"/>
    <property type="evidence" value="ECO:0007669"/>
    <property type="project" value="TreeGrafter"/>
</dbReference>
<evidence type="ECO:0000256" key="4">
    <source>
        <dbReference type="ARBA" id="ARBA00022729"/>
    </source>
</evidence>
<comment type="similarity">
    <text evidence="2">Belongs to the glycosyl hydrolase 3 family.</text>
</comment>
<dbReference type="EC" id="3.2.1.21" evidence="3"/>
<dbReference type="PRINTS" id="PR00133">
    <property type="entry name" value="GLHYDRLASE3"/>
</dbReference>
<comment type="caution">
    <text evidence="9">The sequence shown here is derived from an EMBL/GenBank/DDBJ whole genome shotgun (WGS) entry which is preliminary data.</text>
</comment>
<name>A0A211ZII5_9PROT</name>
<evidence type="ECO:0000256" key="1">
    <source>
        <dbReference type="ARBA" id="ARBA00000448"/>
    </source>
</evidence>
<keyword evidence="10" id="KW-1185">Reference proteome</keyword>
<dbReference type="Proteomes" id="UP000196655">
    <property type="component" value="Unassembled WGS sequence"/>
</dbReference>
<protein>
    <recommendedName>
        <fullName evidence="3">beta-glucosidase</fullName>
        <ecNumber evidence="3">3.2.1.21</ecNumber>
    </recommendedName>
</protein>
<dbReference type="PANTHER" id="PTHR30620">
    <property type="entry name" value="PERIPLASMIC BETA-GLUCOSIDASE-RELATED"/>
    <property type="match status" value="1"/>
</dbReference>
<dbReference type="InterPro" id="IPR002772">
    <property type="entry name" value="Glyco_hydro_3_C"/>
</dbReference>
<dbReference type="Gene3D" id="3.20.20.300">
    <property type="entry name" value="Glycoside hydrolase, family 3, N-terminal domain"/>
    <property type="match status" value="1"/>
</dbReference>
<sequence>MPLSRYWPAIAAIGLGGWLAAGPAIADAAQGLESRSAPILSQRGFPYRDLNRNGRLDPYEDRRLPAALRAQDLVRRMTLEEKAGAMIHATAASTATGDGWTEESLQALVGGNHVAALISRLSGSAEAQAQAANRAQEIAESTRLGIPVLISSDPRNHFQYVAGASVENTAFSQWPETTGLAAIGDAGLVRRFGDVARQEYRAIGLQETLSPQADLSTEPRWPRINGTFGEDPQLARRMVDAYVSGFQNGGRGLNPGSVVTVVKHWVGYGAQVDGFDAHNYYGQDLTFPAGRFNDHIVPFLGAFAANAAGIMPTYAVPPQGLTLFGRQLERVGAGFSKQLLTDLLRRRFGFDGVILSDWAITADCDVHCRDGWPEGQAPGFVGFGTSWGVPDLTVQQRFVKAIDAGIDQFGGSGDDPAPIVAAVRAGQLSERRLDQSVARILLQKFQLGLFENPYVDTAAAGRIAGNDRFKAEGRAAQQASLVLLENRPAARGPLVAAADGSAWRPNRRPVLPLAPSMRRVWLHGVDAATARAHGFTVVTDPRQADFALVRAATPFETLHPNYTFGSRQHEGRLDFRDGDADYEAIKTAAAAVPTIVTVYLDRPAILANVRDRSTALIGNFGITDDALLDVLQGKARPRGRLPFELPSSMAAVLAQASDAPYDSRAPLYRFGAGLSY</sequence>
<accession>A0A211ZII5</accession>
<evidence type="ECO:0000313" key="9">
    <source>
        <dbReference type="EMBL" id="OWJ65004.1"/>
    </source>
</evidence>
<dbReference type="EMBL" id="NHON01000045">
    <property type="protein sequence ID" value="OWJ65004.1"/>
    <property type="molecule type" value="Genomic_DNA"/>
</dbReference>
<dbReference type="SUPFAM" id="SSF51445">
    <property type="entry name" value="(Trans)glycosidases"/>
    <property type="match status" value="1"/>
</dbReference>
<dbReference type="PANTHER" id="PTHR30620:SF16">
    <property type="entry name" value="LYSOSOMAL BETA GLUCOSIDASE"/>
    <property type="match status" value="1"/>
</dbReference>
<dbReference type="Gene3D" id="3.40.50.1700">
    <property type="entry name" value="Glycoside hydrolase family 3 C-terminal domain"/>
    <property type="match status" value="1"/>
</dbReference>
<feature type="domain" description="Glycoside hydrolase family 3 C-terminal" evidence="8">
    <location>
        <begin position="538"/>
        <end position="676"/>
    </location>
</feature>
<evidence type="ECO:0000256" key="6">
    <source>
        <dbReference type="ARBA" id="ARBA00023295"/>
    </source>
</evidence>
<evidence type="ECO:0000313" key="10">
    <source>
        <dbReference type="Proteomes" id="UP000196655"/>
    </source>
</evidence>
<dbReference type="InterPro" id="IPR017853">
    <property type="entry name" value="GH"/>
</dbReference>
<dbReference type="SUPFAM" id="SSF52279">
    <property type="entry name" value="Beta-D-glucan exohydrolase, C-terminal domain"/>
    <property type="match status" value="1"/>
</dbReference>
<dbReference type="InterPro" id="IPR001764">
    <property type="entry name" value="Glyco_hydro_3_N"/>
</dbReference>
<dbReference type="Pfam" id="PF00933">
    <property type="entry name" value="Glyco_hydro_3"/>
    <property type="match status" value="1"/>
</dbReference>
<dbReference type="STRING" id="1122125.GCA_000423185_04584"/>
<evidence type="ECO:0000256" key="5">
    <source>
        <dbReference type="ARBA" id="ARBA00022801"/>
    </source>
</evidence>
<feature type="domain" description="Glycoside hydrolase family 3 N-terminal" evidence="7">
    <location>
        <begin position="78"/>
        <end position="441"/>
    </location>
</feature>
<dbReference type="Pfam" id="PF01915">
    <property type="entry name" value="Glyco_hydro_3_C"/>
    <property type="match status" value="1"/>
</dbReference>
<organism evidence="9 10">
    <name type="scientific">Inquilinus limosus</name>
    <dbReference type="NCBI Taxonomy" id="171674"/>
    <lineage>
        <taxon>Bacteria</taxon>
        <taxon>Pseudomonadati</taxon>
        <taxon>Pseudomonadota</taxon>
        <taxon>Alphaproteobacteria</taxon>
        <taxon>Rhodospirillales</taxon>
        <taxon>Rhodospirillaceae</taxon>
        <taxon>Inquilinus</taxon>
    </lineage>
</organism>
<keyword evidence="4" id="KW-0732">Signal</keyword>
<keyword evidence="6" id="KW-0326">Glycosidase</keyword>
<dbReference type="OrthoDB" id="9781691at2"/>
<dbReference type="InterPro" id="IPR036881">
    <property type="entry name" value="Glyco_hydro_3_C_sf"/>
</dbReference>
<comment type="catalytic activity">
    <reaction evidence="1">
        <text>Hydrolysis of terminal, non-reducing beta-D-glucosyl residues with release of beta-D-glucose.</text>
        <dbReference type="EC" id="3.2.1.21"/>
    </reaction>
</comment>
<dbReference type="RefSeq" id="WP_088153120.1">
    <property type="nucleotide sequence ID" value="NZ_NHON01000045.1"/>
</dbReference>
<evidence type="ECO:0000259" key="7">
    <source>
        <dbReference type="Pfam" id="PF00933"/>
    </source>
</evidence>
<evidence type="ECO:0000259" key="8">
    <source>
        <dbReference type="Pfam" id="PF01915"/>
    </source>
</evidence>
<keyword evidence="5" id="KW-0378">Hydrolase</keyword>
<dbReference type="GO" id="GO:0008422">
    <property type="term" value="F:beta-glucosidase activity"/>
    <property type="evidence" value="ECO:0007669"/>
    <property type="project" value="UniProtKB-EC"/>
</dbReference>
<dbReference type="InterPro" id="IPR036962">
    <property type="entry name" value="Glyco_hydro_3_N_sf"/>
</dbReference>
<gene>
    <name evidence="9" type="ORF">BWR60_21805</name>
</gene>
<dbReference type="AlphaFoldDB" id="A0A211ZII5"/>
<reference evidence="10" key="1">
    <citation type="submission" date="2017-05" db="EMBL/GenBank/DDBJ databases">
        <authorList>
            <person name="Macchi M."/>
            <person name="Festa S."/>
            <person name="Coppotelli B.M."/>
            <person name="Morelli I.S."/>
        </authorList>
    </citation>
    <scope>NUCLEOTIDE SEQUENCE [LARGE SCALE GENOMIC DNA]</scope>
    <source>
        <strain evidence="10">I</strain>
    </source>
</reference>
<dbReference type="InterPro" id="IPR051915">
    <property type="entry name" value="Cellulose_Degrad_GH3"/>
</dbReference>